<keyword evidence="1" id="KW-0175">Coiled coil</keyword>
<evidence type="ECO:0000313" key="3">
    <source>
        <dbReference type="EMBL" id="AAX50434.1"/>
    </source>
</evidence>
<evidence type="ECO:0000313" key="4">
    <source>
        <dbReference type="Proteomes" id="UP000002532"/>
    </source>
</evidence>
<feature type="coiled-coil region" evidence="1">
    <location>
        <begin position="103"/>
        <end position="130"/>
    </location>
</feature>
<feature type="transmembrane region" description="Helical" evidence="2">
    <location>
        <begin position="59"/>
        <end position="83"/>
    </location>
</feature>
<evidence type="ECO:0000256" key="2">
    <source>
        <dbReference type="SAM" id="Phobius"/>
    </source>
</evidence>
<dbReference type="HOGENOM" id="CLU_1728099_0_0_0"/>
<dbReference type="KEGG" id="cta:CTA_0190"/>
<proteinExistence type="predicted"/>
<sequence>MLIFFDKSQSGALPDRLERAGNLLRFAVNRGMASQIKVTSAQSGHIFFSEKMISVCKRIACIVLCIVLAPFCLLGALIGTIAYKLSNSYQNALYLFREHRNMCSEVEKAMKGKNKQITRLQRNFRKVLEKKHIADVEKQKEYQEMCRQSES</sequence>
<dbReference type="RefSeq" id="WP_009871520.1">
    <property type="nucleotide sequence ID" value="NC_007429.1"/>
</dbReference>
<keyword evidence="2" id="KW-1133">Transmembrane helix</keyword>
<reference evidence="3 4" key="1">
    <citation type="journal article" date="2005" name="Infect. Immun.">
        <title>Comparative genomic analysis of Chlamydia trachomatis oculotropic and genitotropic strains.</title>
        <authorList>
            <person name="Carlson J.H."/>
            <person name="Porcella S.F."/>
            <person name="McClarty G."/>
            <person name="Caldwell H.D."/>
        </authorList>
    </citation>
    <scope>NUCLEOTIDE SEQUENCE [LARGE SCALE GENOMIC DNA]</scope>
    <source>
        <strain evidence="4">ATCC VR-571B / DSM 19440 / HAR-13</strain>
    </source>
</reference>
<gene>
    <name evidence="3" type="ordered locus">CTA_0190</name>
</gene>
<organism evidence="3 4">
    <name type="scientific">Chlamydia trachomatis serovar A (strain ATCC VR-571B / DSM 19440 / HAR-13)</name>
    <dbReference type="NCBI Taxonomy" id="315277"/>
    <lineage>
        <taxon>Bacteria</taxon>
        <taxon>Pseudomonadati</taxon>
        <taxon>Chlamydiota</taxon>
        <taxon>Chlamydiia</taxon>
        <taxon>Chlamydiales</taxon>
        <taxon>Chlamydiaceae</taxon>
        <taxon>Chlamydia/Chlamydophila group</taxon>
        <taxon>Chlamydia</taxon>
    </lineage>
</organism>
<keyword evidence="4" id="KW-1185">Reference proteome</keyword>
<dbReference type="AlphaFoldDB" id="A0A0H2X0L9"/>
<dbReference type="Proteomes" id="UP000002532">
    <property type="component" value="Chromosome"/>
</dbReference>
<accession>A0A0H2X0L9</accession>
<keyword evidence="2" id="KW-0472">Membrane</keyword>
<keyword evidence="2" id="KW-0812">Transmembrane</keyword>
<protein>
    <submittedName>
        <fullName evidence="3">Hypothetical membrane associated protein</fullName>
    </submittedName>
</protein>
<evidence type="ECO:0000256" key="1">
    <source>
        <dbReference type="SAM" id="Coils"/>
    </source>
</evidence>
<name>A0A0H2X0L9_CHLTA</name>
<dbReference type="EMBL" id="CP000051">
    <property type="protein sequence ID" value="AAX50434.1"/>
    <property type="molecule type" value="Genomic_DNA"/>
</dbReference>